<dbReference type="PROSITE" id="PS00430">
    <property type="entry name" value="TONB_DEPENDENT_REC_1"/>
    <property type="match status" value="1"/>
</dbReference>
<evidence type="ECO:0000256" key="6">
    <source>
        <dbReference type="ARBA" id="ARBA00023065"/>
    </source>
</evidence>
<organism evidence="16 17">
    <name type="scientific">Candidatus Phycosocius spiralis</name>
    <dbReference type="NCBI Taxonomy" id="2815099"/>
    <lineage>
        <taxon>Bacteria</taxon>
        <taxon>Pseudomonadati</taxon>
        <taxon>Pseudomonadota</taxon>
        <taxon>Alphaproteobacteria</taxon>
        <taxon>Caulobacterales</taxon>
        <taxon>Caulobacterales incertae sedis</taxon>
        <taxon>Candidatus Phycosocius</taxon>
    </lineage>
</organism>
<gene>
    <name evidence="16" type="ORF">PsB1_0203</name>
</gene>
<dbReference type="InterPro" id="IPR012910">
    <property type="entry name" value="Plug_dom"/>
</dbReference>
<feature type="domain" description="TonB-dependent receptor-like beta-barrel" evidence="14">
    <location>
        <begin position="320"/>
        <end position="743"/>
    </location>
</feature>
<dbReference type="SUPFAM" id="SSF56935">
    <property type="entry name" value="Porins"/>
    <property type="match status" value="1"/>
</dbReference>
<feature type="chain" id="PRO_5046730186" evidence="13">
    <location>
        <begin position="33"/>
        <end position="767"/>
    </location>
</feature>
<dbReference type="Pfam" id="PF07715">
    <property type="entry name" value="Plug"/>
    <property type="match status" value="1"/>
</dbReference>
<reference evidence="16" key="1">
    <citation type="submission" date="2021-05" db="EMBL/GenBank/DDBJ databases">
        <authorList>
            <person name="Tanabe Y."/>
        </authorList>
    </citation>
    <scope>NUCLEOTIDE SEQUENCE</scope>
    <source>
        <strain evidence="16">BOTRYCO-1</strain>
    </source>
</reference>
<evidence type="ECO:0000313" key="17">
    <source>
        <dbReference type="Proteomes" id="UP001161064"/>
    </source>
</evidence>
<comment type="caution">
    <text evidence="16">The sequence shown here is derived from an EMBL/GenBank/DDBJ whole genome shotgun (WGS) entry which is preliminary data.</text>
</comment>
<sequence>MYKVPNTQTLRRHLLNFTCLGFCLLAPTLAAADEATENVTDKPTETVIVVGQRDTPITVVPRGLSVSLGKDDFEAINAINVEDLMKYAPNFFVRKRFAGDDNAVVALRGANTVQSARTIVLVDGFLVSNFLGNSFSFSPKWNVVGPADVRQFDIVYGPYSGRYGGNSMGGIVSVTTQEPKKNGAYLTAQTMVMPFKEYGFDETFTGYSLEGGATRVLQDGKLRVRAGFRYFDNVGQSMTYQLLTPATGSSAATSVTGAYADPGLSTPVFGAASPVDEVQGQYRLRVGYDLAPGWTIDGLIFGWTTEQDLTSPRTFLKDTSGQEVGQGRVRFANQIWNATGLTASKFERNEYLAGLKLAGDVSGWAVKANVSRFWIPIWNTKTSRDWLTGKSNGPGTYQVQDNPGWYAADLSLDQRIGNHSIGFGFNANQYEAAQTTFNTIEWNEASGRSFNSATAGKTSSLGIWFEDAIDLNETVMLTVGGRYDHWRAFDGLIARQSGTARLEARYLERTDEAFSPKASIQAEIVEGTLVQLSVGTATRFPTVGELFQGRLDDITRQIDPQSFDPNLKPEHSLDLSLMASRRFGGAKLTASAFYQDIEDAIFSFSGLNQFGTVISNFKNIDLVSQAGIEVIAEAKDFGVKGLDVNVSVSRMRAETVRNRANPETQGQRFPRVPDWRSSGNIRYAITSKLKASLGWRQATRPTSDLFGREGSVYGFQTEYLFIDTRLSWDLNDSIQLNAGIDNINQDQAYVFHPMPQRTFVFDVKLKL</sequence>
<keyword evidence="2 10" id="KW-0813">Transport</keyword>
<keyword evidence="16" id="KW-0675">Receptor</keyword>
<evidence type="ECO:0000256" key="4">
    <source>
        <dbReference type="ARBA" id="ARBA00022692"/>
    </source>
</evidence>
<dbReference type="PANTHER" id="PTHR30069:SF53">
    <property type="entry name" value="COLICIN I RECEPTOR-RELATED"/>
    <property type="match status" value="1"/>
</dbReference>
<dbReference type="Proteomes" id="UP001161064">
    <property type="component" value="Unassembled WGS sequence"/>
</dbReference>
<dbReference type="PROSITE" id="PS52016">
    <property type="entry name" value="TONB_DEPENDENT_REC_3"/>
    <property type="match status" value="1"/>
</dbReference>
<keyword evidence="8 10" id="KW-0472">Membrane</keyword>
<dbReference type="Gene3D" id="2.40.170.20">
    <property type="entry name" value="TonB-dependent receptor, beta-barrel domain"/>
    <property type="match status" value="1"/>
</dbReference>
<dbReference type="InterPro" id="IPR010916">
    <property type="entry name" value="TonB_box_CS"/>
</dbReference>
<keyword evidence="4 10" id="KW-0812">Transmembrane</keyword>
<dbReference type="InterPro" id="IPR037066">
    <property type="entry name" value="Plug_dom_sf"/>
</dbReference>
<accession>A0ABQ4PSR8</accession>
<name>A0ABQ4PSR8_9PROT</name>
<evidence type="ECO:0000256" key="3">
    <source>
        <dbReference type="ARBA" id="ARBA00022452"/>
    </source>
</evidence>
<evidence type="ECO:0000256" key="9">
    <source>
        <dbReference type="ARBA" id="ARBA00023237"/>
    </source>
</evidence>
<evidence type="ECO:0000256" key="8">
    <source>
        <dbReference type="ARBA" id="ARBA00023136"/>
    </source>
</evidence>
<evidence type="ECO:0000256" key="1">
    <source>
        <dbReference type="ARBA" id="ARBA00004571"/>
    </source>
</evidence>
<keyword evidence="9 10" id="KW-0998">Cell outer membrane</keyword>
<evidence type="ECO:0000256" key="11">
    <source>
        <dbReference type="PROSITE-ProRule" id="PRU10143"/>
    </source>
</evidence>
<keyword evidence="6" id="KW-0406">Ion transport</keyword>
<evidence type="ECO:0000256" key="12">
    <source>
        <dbReference type="RuleBase" id="RU003357"/>
    </source>
</evidence>
<keyword evidence="7 11" id="KW-0798">TonB box</keyword>
<keyword evidence="17" id="KW-1185">Reference proteome</keyword>
<dbReference type="InterPro" id="IPR039426">
    <property type="entry name" value="TonB-dep_rcpt-like"/>
</dbReference>
<feature type="short sequence motif" description="TonB box" evidence="11">
    <location>
        <begin position="46"/>
        <end position="52"/>
    </location>
</feature>
<dbReference type="EMBL" id="BPFZ01000001">
    <property type="protein sequence ID" value="GIU66049.1"/>
    <property type="molecule type" value="Genomic_DNA"/>
</dbReference>
<protein>
    <submittedName>
        <fullName evidence="16">Siderophore receptor protein</fullName>
    </submittedName>
</protein>
<dbReference type="Pfam" id="PF00593">
    <property type="entry name" value="TonB_dep_Rec_b-barrel"/>
    <property type="match status" value="1"/>
</dbReference>
<comment type="similarity">
    <text evidence="10 12">Belongs to the TonB-dependent receptor family.</text>
</comment>
<reference evidence="16" key="2">
    <citation type="journal article" date="2023" name="ISME Commun">
        <title>Characterization of a bloom-associated alphaproteobacterial lineage, 'Candidatus Phycosocius': insights into freshwater algal-bacterial interactions.</title>
        <authorList>
            <person name="Tanabe Y."/>
            <person name="Yamaguchi H."/>
            <person name="Yoshida M."/>
            <person name="Kai A."/>
            <person name="Okazaki Y."/>
        </authorList>
    </citation>
    <scope>NUCLEOTIDE SEQUENCE</scope>
    <source>
        <strain evidence="16">BOTRYCO-1</strain>
    </source>
</reference>
<dbReference type="RefSeq" id="WP_284358516.1">
    <property type="nucleotide sequence ID" value="NZ_BPFZ01000001.1"/>
</dbReference>
<comment type="subcellular location">
    <subcellularLocation>
        <location evidence="1 10">Cell outer membrane</location>
        <topology evidence="1 10">Multi-pass membrane protein</topology>
    </subcellularLocation>
</comment>
<dbReference type="Gene3D" id="2.170.130.10">
    <property type="entry name" value="TonB-dependent receptor, plug domain"/>
    <property type="match status" value="1"/>
</dbReference>
<evidence type="ECO:0000256" key="2">
    <source>
        <dbReference type="ARBA" id="ARBA00022448"/>
    </source>
</evidence>
<feature type="signal peptide" evidence="13">
    <location>
        <begin position="1"/>
        <end position="32"/>
    </location>
</feature>
<feature type="domain" description="TonB-dependent receptor plug" evidence="15">
    <location>
        <begin position="68"/>
        <end position="171"/>
    </location>
</feature>
<dbReference type="InterPro" id="IPR036942">
    <property type="entry name" value="Beta-barrel_TonB_sf"/>
</dbReference>
<evidence type="ECO:0000256" key="7">
    <source>
        <dbReference type="ARBA" id="ARBA00023077"/>
    </source>
</evidence>
<dbReference type="InterPro" id="IPR000531">
    <property type="entry name" value="Beta-barrel_TonB"/>
</dbReference>
<evidence type="ECO:0000256" key="13">
    <source>
        <dbReference type="SAM" id="SignalP"/>
    </source>
</evidence>
<dbReference type="PANTHER" id="PTHR30069">
    <property type="entry name" value="TONB-DEPENDENT OUTER MEMBRANE RECEPTOR"/>
    <property type="match status" value="1"/>
</dbReference>
<evidence type="ECO:0000259" key="15">
    <source>
        <dbReference type="Pfam" id="PF07715"/>
    </source>
</evidence>
<evidence type="ECO:0000256" key="10">
    <source>
        <dbReference type="PROSITE-ProRule" id="PRU01360"/>
    </source>
</evidence>
<evidence type="ECO:0000313" key="16">
    <source>
        <dbReference type="EMBL" id="GIU66049.1"/>
    </source>
</evidence>
<keyword evidence="3 10" id="KW-1134">Transmembrane beta strand</keyword>
<proteinExistence type="inferred from homology"/>
<keyword evidence="5 13" id="KW-0732">Signal</keyword>
<evidence type="ECO:0000259" key="14">
    <source>
        <dbReference type="Pfam" id="PF00593"/>
    </source>
</evidence>
<evidence type="ECO:0000256" key="5">
    <source>
        <dbReference type="ARBA" id="ARBA00022729"/>
    </source>
</evidence>